<evidence type="ECO:0000256" key="1">
    <source>
        <dbReference type="SAM" id="MobiDB-lite"/>
    </source>
</evidence>
<dbReference type="Gene3D" id="2.40.70.10">
    <property type="entry name" value="Acid Proteases"/>
    <property type="match status" value="1"/>
</dbReference>
<name>A0AAI9TPM6_PENTH</name>
<reference evidence="3" key="2">
    <citation type="journal article" date="2016" name="Fungal Biol.">
        <title>Ochratoxin A production by Penicillium thymicola.</title>
        <authorList>
            <person name="Nguyen H.D.T."/>
            <person name="McMullin D.R."/>
            <person name="Ponomareva E."/>
            <person name="Riley R."/>
            <person name="Pomraning K.R."/>
            <person name="Baker S.E."/>
            <person name="Seifert K.A."/>
        </authorList>
    </citation>
    <scope>NUCLEOTIDE SEQUENCE</scope>
    <source>
        <strain evidence="3">DAOM 180753</strain>
    </source>
</reference>
<evidence type="ECO:0000259" key="2">
    <source>
        <dbReference type="PROSITE" id="PS51767"/>
    </source>
</evidence>
<feature type="domain" description="Peptidase A1" evidence="2">
    <location>
        <begin position="1"/>
        <end position="119"/>
    </location>
</feature>
<dbReference type="InterPro" id="IPR033121">
    <property type="entry name" value="PEPTIDASE_A1"/>
</dbReference>
<protein>
    <recommendedName>
        <fullName evidence="2">Peptidase A1 domain-containing protein</fullName>
    </recommendedName>
</protein>
<evidence type="ECO:0000313" key="4">
    <source>
        <dbReference type="Proteomes" id="UP001227192"/>
    </source>
</evidence>
<dbReference type="EMBL" id="LACB01000055">
    <property type="protein sequence ID" value="KAJ9490518.1"/>
    <property type="molecule type" value="Genomic_DNA"/>
</dbReference>
<proteinExistence type="predicted"/>
<reference evidence="3" key="1">
    <citation type="submission" date="2015-06" db="EMBL/GenBank/DDBJ databases">
        <authorList>
            <person name="Nguyen H."/>
        </authorList>
    </citation>
    <scope>NUCLEOTIDE SEQUENCE</scope>
    <source>
        <strain evidence="3">DAOM 180753</strain>
    </source>
</reference>
<sequence length="119" mass="12456">MFRGNTNCNGSGGYNNTPSTNMNDMHSNFTVSKLIESCTTITGGFVTDTLVVGDTTVESMKIGILNVDAAQNIIGLGYGETNSAFISLTEALVNAGAIKSSAFSMHMEDPIHPASTEVS</sequence>
<evidence type="ECO:0000313" key="3">
    <source>
        <dbReference type="EMBL" id="KAJ9490518.1"/>
    </source>
</evidence>
<dbReference type="SUPFAM" id="SSF50630">
    <property type="entry name" value="Acid proteases"/>
    <property type="match status" value="1"/>
</dbReference>
<dbReference type="Proteomes" id="UP001227192">
    <property type="component" value="Unassembled WGS sequence"/>
</dbReference>
<keyword evidence="4" id="KW-1185">Reference proteome</keyword>
<gene>
    <name evidence="3" type="ORF">VN97_g2748</name>
</gene>
<feature type="region of interest" description="Disordered" evidence="1">
    <location>
        <begin position="1"/>
        <end position="21"/>
    </location>
</feature>
<dbReference type="AlphaFoldDB" id="A0AAI9TPM6"/>
<accession>A0AAI9TPM6</accession>
<comment type="caution">
    <text evidence="3">The sequence shown here is derived from an EMBL/GenBank/DDBJ whole genome shotgun (WGS) entry which is preliminary data.</text>
</comment>
<dbReference type="PROSITE" id="PS51767">
    <property type="entry name" value="PEPTIDASE_A1"/>
    <property type="match status" value="1"/>
</dbReference>
<dbReference type="InterPro" id="IPR021109">
    <property type="entry name" value="Peptidase_aspartic_dom_sf"/>
</dbReference>
<organism evidence="3 4">
    <name type="scientific">Penicillium thymicola</name>
    <dbReference type="NCBI Taxonomy" id="293382"/>
    <lineage>
        <taxon>Eukaryota</taxon>
        <taxon>Fungi</taxon>
        <taxon>Dikarya</taxon>
        <taxon>Ascomycota</taxon>
        <taxon>Pezizomycotina</taxon>
        <taxon>Eurotiomycetes</taxon>
        <taxon>Eurotiomycetidae</taxon>
        <taxon>Eurotiales</taxon>
        <taxon>Aspergillaceae</taxon>
        <taxon>Penicillium</taxon>
    </lineage>
</organism>